<name>A0A6G1CUE6_9ORYZ</name>
<sequence length="174" mass="19830">MSLPLFAMRSLRRGARLLFHGRAYDAGRSNNTTRLQGSFLRVPSGELELKLLRPGNTMEVSMAPALVGKQRYATNTAGEPSACKQLTGQEEAMKTSDDDERMMGSKRLTNEEEEALKVIFQEWMNKCNRNYKDEAEKAYRFEVFKSTVQRIGKHKYGDCKCLPNNFADLTSEEF</sequence>
<proteinExistence type="predicted"/>
<reference evidence="2 3" key="1">
    <citation type="submission" date="2019-11" db="EMBL/GenBank/DDBJ databases">
        <title>Whole genome sequence of Oryza granulata.</title>
        <authorList>
            <person name="Li W."/>
        </authorList>
    </citation>
    <scope>NUCLEOTIDE SEQUENCE [LARGE SCALE GENOMIC DNA]</scope>
    <source>
        <strain evidence="3">cv. Menghai</strain>
        <tissue evidence="2">Leaf</tissue>
    </source>
</reference>
<evidence type="ECO:0000259" key="1">
    <source>
        <dbReference type="SMART" id="SM00848"/>
    </source>
</evidence>
<evidence type="ECO:0000313" key="2">
    <source>
        <dbReference type="EMBL" id="KAF0903504.1"/>
    </source>
</evidence>
<protein>
    <recommendedName>
        <fullName evidence="1">Cathepsin propeptide inhibitor domain-containing protein</fullName>
    </recommendedName>
</protein>
<dbReference type="OrthoDB" id="696604at2759"/>
<dbReference type="EMBL" id="SPHZ02000008">
    <property type="protein sequence ID" value="KAF0903505.1"/>
    <property type="molecule type" value="Genomic_DNA"/>
</dbReference>
<dbReference type="SUPFAM" id="SSF54001">
    <property type="entry name" value="Cysteine proteinases"/>
    <property type="match status" value="1"/>
</dbReference>
<dbReference type="AlphaFoldDB" id="A0A6G1CUE6"/>
<comment type="caution">
    <text evidence="2">The sequence shown here is derived from an EMBL/GenBank/DDBJ whole genome shotgun (WGS) entry which is preliminary data.</text>
</comment>
<evidence type="ECO:0000313" key="3">
    <source>
        <dbReference type="Proteomes" id="UP000479710"/>
    </source>
</evidence>
<dbReference type="SMART" id="SM00848">
    <property type="entry name" value="Inhibitor_I29"/>
    <property type="match status" value="1"/>
</dbReference>
<organism evidence="2 3">
    <name type="scientific">Oryza meyeriana var. granulata</name>
    <dbReference type="NCBI Taxonomy" id="110450"/>
    <lineage>
        <taxon>Eukaryota</taxon>
        <taxon>Viridiplantae</taxon>
        <taxon>Streptophyta</taxon>
        <taxon>Embryophyta</taxon>
        <taxon>Tracheophyta</taxon>
        <taxon>Spermatophyta</taxon>
        <taxon>Magnoliopsida</taxon>
        <taxon>Liliopsida</taxon>
        <taxon>Poales</taxon>
        <taxon>Poaceae</taxon>
        <taxon>BOP clade</taxon>
        <taxon>Oryzoideae</taxon>
        <taxon>Oryzeae</taxon>
        <taxon>Oryzinae</taxon>
        <taxon>Oryza</taxon>
        <taxon>Oryza meyeriana</taxon>
    </lineage>
</organism>
<gene>
    <name evidence="2" type="ORF">E2562_027939</name>
</gene>
<keyword evidence="3" id="KW-1185">Reference proteome</keyword>
<feature type="domain" description="Cathepsin propeptide inhibitor" evidence="1">
    <location>
        <begin position="120"/>
        <end position="174"/>
    </location>
</feature>
<dbReference type="Pfam" id="PF08246">
    <property type="entry name" value="Inhibitor_I29"/>
    <property type="match status" value="1"/>
</dbReference>
<dbReference type="Proteomes" id="UP000479710">
    <property type="component" value="Unassembled WGS sequence"/>
</dbReference>
<dbReference type="EMBL" id="SPHZ02000008">
    <property type="protein sequence ID" value="KAF0903504.1"/>
    <property type="molecule type" value="Genomic_DNA"/>
</dbReference>
<dbReference type="Gene3D" id="1.10.287.2250">
    <property type="match status" value="1"/>
</dbReference>
<dbReference type="InterPro" id="IPR013201">
    <property type="entry name" value="Prot_inhib_I29"/>
</dbReference>
<accession>A0A6G1CUE6</accession>
<dbReference type="InterPro" id="IPR038765">
    <property type="entry name" value="Papain-like_cys_pep_sf"/>
</dbReference>